<comment type="function">
    <text evidence="1 2">Key component of the proton channel; it plays a direct role in the translocation of protons across the membrane.</text>
</comment>
<dbReference type="RefSeq" id="WP_216516151.1">
    <property type="nucleotide sequence ID" value="NZ_JAHLPM010000001.1"/>
</dbReference>
<keyword evidence="1 2" id="KW-0138">CF(0)</keyword>
<dbReference type="Pfam" id="PF00119">
    <property type="entry name" value="ATP-synt_A"/>
    <property type="match status" value="1"/>
</dbReference>
<keyword evidence="1 2" id="KW-0812">Transmembrane</keyword>
<keyword evidence="1" id="KW-1003">Cell membrane</keyword>
<feature type="transmembrane region" description="Helical" evidence="1">
    <location>
        <begin position="106"/>
        <end position="125"/>
    </location>
</feature>
<proteinExistence type="inferred from homology"/>
<keyword evidence="1" id="KW-1133">Transmembrane helix</keyword>
<gene>
    <name evidence="1 3" type="primary">atpB</name>
    <name evidence="3" type="ORF">KQI42_01845</name>
</gene>
<evidence type="ECO:0000256" key="1">
    <source>
        <dbReference type="HAMAP-Rule" id="MF_01393"/>
    </source>
</evidence>
<dbReference type="PANTHER" id="PTHR42823">
    <property type="entry name" value="ATP SYNTHASE SUBUNIT A, CHLOROPLASTIC"/>
    <property type="match status" value="1"/>
</dbReference>
<evidence type="ECO:0000313" key="4">
    <source>
        <dbReference type="Proteomes" id="UP000749471"/>
    </source>
</evidence>
<dbReference type="EMBL" id="JAHLPM010000001">
    <property type="protein sequence ID" value="MBU5436729.1"/>
    <property type="molecule type" value="Genomic_DNA"/>
</dbReference>
<dbReference type="HAMAP" id="MF_01393">
    <property type="entry name" value="ATP_synth_a_bact"/>
    <property type="match status" value="1"/>
</dbReference>
<dbReference type="InterPro" id="IPR000568">
    <property type="entry name" value="ATP_synth_F0_asu"/>
</dbReference>
<name>A0ABS6E1R0_9FIRM</name>
<reference evidence="3 4" key="1">
    <citation type="submission" date="2021-06" db="EMBL/GenBank/DDBJ databases">
        <authorList>
            <person name="Sun Q."/>
            <person name="Li D."/>
        </authorList>
    </citation>
    <scope>NUCLEOTIDE SEQUENCE [LARGE SCALE GENOMIC DNA]</scope>
    <source>
        <strain evidence="3 4">MSJ-40</strain>
    </source>
</reference>
<organism evidence="3 4">
    <name type="scientific">Tissierella simiarum</name>
    <dbReference type="NCBI Taxonomy" id="2841534"/>
    <lineage>
        <taxon>Bacteria</taxon>
        <taxon>Bacillati</taxon>
        <taxon>Bacillota</taxon>
        <taxon>Tissierellia</taxon>
        <taxon>Tissierellales</taxon>
        <taxon>Tissierellaceae</taxon>
        <taxon>Tissierella</taxon>
    </lineage>
</organism>
<comment type="similarity">
    <text evidence="1 2">Belongs to the ATPase A chain family.</text>
</comment>
<keyword evidence="1 2" id="KW-0375">Hydrogen ion transport</keyword>
<dbReference type="NCBIfam" id="TIGR01131">
    <property type="entry name" value="ATP_synt_6_or_A"/>
    <property type="match status" value="1"/>
</dbReference>
<protein>
    <recommendedName>
        <fullName evidence="1 2">ATP synthase subunit a</fullName>
    </recommendedName>
    <alternativeName>
        <fullName evidence="1">ATP synthase F0 sector subunit a</fullName>
    </alternativeName>
    <alternativeName>
        <fullName evidence="1">F-ATPase subunit 6</fullName>
    </alternativeName>
</protein>
<dbReference type="InterPro" id="IPR045082">
    <property type="entry name" value="ATP_syn_F0_a_bact/chloroplast"/>
</dbReference>
<keyword evidence="4" id="KW-1185">Reference proteome</keyword>
<dbReference type="PANTHER" id="PTHR42823:SF3">
    <property type="entry name" value="ATP SYNTHASE SUBUNIT A, CHLOROPLASTIC"/>
    <property type="match status" value="1"/>
</dbReference>
<evidence type="ECO:0000313" key="3">
    <source>
        <dbReference type="EMBL" id="MBU5436729.1"/>
    </source>
</evidence>
<keyword evidence="1 2" id="KW-0406">Ion transport</keyword>
<keyword evidence="1" id="KW-0066">ATP synthesis</keyword>
<feature type="transmembrane region" description="Helical" evidence="1">
    <location>
        <begin position="164"/>
        <end position="187"/>
    </location>
</feature>
<comment type="subcellular location">
    <subcellularLocation>
        <location evidence="1 2">Cell membrane</location>
        <topology evidence="1 2">Multi-pass membrane protein</topology>
    </subcellularLocation>
</comment>
<dbReference type="InterPro" id="IPR023011">
    <property type="entry name" value="ATP_synth_F0_asu_AS"/>
</dbReference>
<feature type="transmembrane region" description="Helical" evidence="1">
    <location>
        <begin position="77"/>
        <end position="100"/>
    </location>
</feature>
<feature type="transmembrane region" description="Helical" evidence="1">
    <location>
        <begin position="12"/>
        <end position="35"/>
    </location>
</feature>
<keyword evidence="1" id="KW-0472">Membrane</keyword>
<dbReference type="Proteomes" id="UP000749471">
    <property type="component" value="Unassembled WGS sequence"/>
</dbReference>
<sequence>MELLIRIAGKDIIVPDTIVNVWVVTVLLIIFALVVNKKIKKASIDEAPSNFLNVIEALVDVVEGLVKDTMGPQNMKFAPYILTIMCFLIVANLFGLLGFSPPTSDYSVTFSLALITFVLTQYWSFKNAGGLLGYLKGFTEPMAFLTPLNVIGELANPISLSFRLFGNIMSGGIIMALLYNALGYIAPLITPPLHAYFDVFSGVLQTFIFIMLSMIFIGGAAE</sequence>
<comment type="caution">
    <text evidence="3">The sequence shown here is derived from an EMBL/GenBank/DDBJ whole genome shotgun (WGS) entry which is preliminary data.</text>
</comment>
<accession>A0ABS6E1R0</accession>
<dbReference type="CDD" id="cd00310">
    <property type="entry name" value="ATP-synt_Fo_a_6"/>
    <property type="match status" value="1"/>
</dbReference>
<dbReference type="PROSITE" id="PS00449">
    <property type="entry name" value="ATPASE_A"/>
    <property type="match status" value="1"/>
</dbReference>
<feature type="transmembrane region" description="Helical" evidence="1">
    <location>
        <begin position="199"/>
        <end position="221"/>
    </location>
</feature>
<keyword evidence="1 2" id="KW-0813">Transport</keyword>
<evidence type="ECO:0000256" key="2">
    <source>
        <dbReference type="RuleBase" id="RU000483"/>
    </source>
</evidence>